<dbReference type="InterPro" id="IPR010679">
    <property type="entry name" value="DUF1254"/>
</dbReference>
<keyword evidence="1" id="KW-0732">Signal</keyword>
<dbReference type="SUPFAM" id="SSF160935">
    <property type="entry name" value="VPA0735-like"/>
    <property type="match status" value="1"/>
</dbReference>
<evidence type="ECO:0000259" key="3">
    <source>
        <dbReference type="Pfam" id="PF06863"/>
    </source>
</evidence>
<dbReference type="Pfam" id="PF06742">
    <property type="entry name" value="DUF1214"/>
    <property type="match status" value="1"/>
</dbReference>
<dbReference type="Gene3D" id="2.60.40.1610">
    <property type="entry name" value="Domain of unknown function DUF1254"/>
    <property type="match status" value="1"/>
</dbReference>
<dbReference type="EMBL" id="OGTP01000004">
    <property type="protein sequence ID" value="SPB14518.1"/>
    <property type="molecule type" value="Genomic_DNA"/>
</dbReference>
<feature type="domain" description="DUF1214" evidence="2">
    <location>
        <begin position="367"/>
        <end position="473"/>
    </location>
</feature>
<keyword evidence="4" id="KW-0449">Lipoprotein</keyword>
<dbReference type="PANTHER" id="PTHR36509:SF3">
    <property type="entry name" value="SIGNAL PEPTIDE PROTEIN"/>
    <property type="match status" value="1"/>
</dbReference>
<sequence>MSVSTNPRFSYLSILVALFVTASVAIAQDGREPLGGQPPAGSKPSAKDLDYQIKLRRAFEAVNWALPAVEIYRFRAAGLADLGLKDNDILAYSKPATPKLEIITGNSSTPYISAFTDLRKGPVVLEIPPSGPDGSLYGQVVDAWQFTIADVGPSGLDQGKGGKYLFTPPGYTGPIPEGYIHVESPSYRIILGFRSIVVPDKTAEDAFKFSHRLRMYYLSEAANPPEQRFLDPIDQRYSTLPRYDERFFNDLADIINVEPVKPEDKVMMGMLASLGIEKGKPFKPDATTVRALRQGAADAWFNLQSYFDHPPKDILYWPNRHYVSLLLPDANKEFNYIYDDRVDYMGRAAAFFWCIYMPRKLSDSPATMYMVAVADKNGKLLNARTTYKITVPVNMPAKQFWAITAYDHATWTYIYSNSNRSTLSSYDMDKMKKNADGSVTIYIGPRAPKGLESNWLPTAGKRPAPTIRIYGPKDEFMNKTFELPDFEPVNEKSSNYH</sequence>
<dbReference type="InterPro" id="IPR037050">
    <property type="entry name" value="DUF1254_sf"/>
</dbReference>
<feature type="domain" description="DUF1254" evidence="3">
    <location>
        <begin position="92"/>
        <end position="216"/>
    </location>
</feature>
<accession>A0A2U3I340</accession>
<dbReference type="RefSeq" id="WP_106854216.1">
    <property type="nucleotide sequence ID" value="NZ_OGTP01000004.1"/>
</dbReference>
<protein>
    <submittedName>
        <fullName evidence="4">Putative lipoprotein</fullName>
    </submittedName>
</protein>
<evidence type="ECO:0000313" key="4">
    <source>
        <dbReference type="EMBL" id="SPB14518.1"/>
    </source>
</evidence>
<evidence type="ECO:0000313" key="5">
    <source>
        <dbReference type="Proteomes" id="UP000238169"/>
    </source>
</evidence>
<dbReference type="Gene3D" id="2.60.120.600">
    <property type="entry name" value="Domain of unknown function DUF1214, C-terminal domain"/>
    <property type="match status" value="1"/>
</dbReference>
<organism evidence="4 5">
    <name type="scientific">Caballeronia novacaledonica</name>
    <dbReference type="NCBI Taxonomy" id="1544861"/>
    <lineage>
        <taxon>Bacteria</taxon>
        <taxon>Pseudomonadati</taxon>
        <taxon>Pseudomonadota</taxon>
        <taxon>Betaproteobacteria</taxon>
        <taxon>Burkholderiales</taxon>
        <taxon>Burkholderiaceae</taxon>
        <taxon>Caballeronia</taxon>
    </lineage>
</organism>
<keyword evidence="5" id="KW-1185">Reference proteome</keyword>
<dbReference type="Gene3D" id="1.10.3360.10">
    <property type="entry name" value="VPA0735-like domain"/>
    <property type="match status" value="1"/>
</dbReference>
<name>A0A2U3I340_9BURK</name>
<dbReference type="Pfam" id="PF06863">
    <property type="entry name" value="DUF1254"/>
    <property type="match status" value="1"/>
</dbReference>
<proteinExistence type="predicted"/>
<dbReference type="InterPro" id="IPR010621">
    <property type="entry name" value="DUF1214"/>
</dbReference>
<gene>
    <name evidence="4" type="ORF">NOV72_01760</name>
</gene>
<reference evidence="5" key="1">
    <citation type="submission" date="2018-01" db="EMBL/GenBank/DDBJ databases">
        <authorList>
            <person name="Peeters C."/>
        </authorList>
    </citation>
    <scope>NUCLEOTIDE SEQUENCE [LARGE SCALE GENOMIC DNA]</scope>
</reference>
<dbReference type="InterPro" id="IPR037049">
    <property type="entry name" value="DUF1214_C_sf"/>
</dbReference>
<dbReference type="PANTHER" id="PTHR36509">
    <property type="entry name" value="BLL3101 PROTEIN"/>
    <property type="match status" value="1"/>
</dbReference>
<evidence type="ECO:0000259" key="2">
    <source>
        <dbReference type="Pfam" id="PF06742"/>
    </source>
</evidence>
<dbReference type="AlphaFoldDB" id="A0A2U3I340"/>
<feature type="signal peptide" evidence="1">
    <location>
        <begin position="1"/>
        <end position="27"/>
    </location>
</feature>
<feature type="chain" id="PRO_5015731767" evidence="1">
    <location>
        <begin position="28"/>
        <end position="497"/>
    </location>
</feature>
<dbReference type="Proteomes" id="UP000238169">
    <property type="component" value="Unassembled WGS sequence"/>
</dbReference>
<dbReference type="OrthoDB" id="272779at2"/>
<evidence type="ECO:0000256" key="1">
    <source>
        <dbReference type="SAM" id="SignalP"/>
    </source>
</evidence>